<sequence>MTSKGKSTRWAMEKKIHGNNLVKIYQKEHLRNVPDENENEFLSKALQGDRNNTRR</sequence>
<name>A0AAV6HPK5_9ERIC</name>
<gene>
    <name evidence="2" type="ORF">RHGRI_035941</name>
</gene>
<dbReference type="Proteomes" id="UP000823749">
    <property type="component" value="Chromosome 13"/>
</dbReference>
<protein>
    <submittedName>
        <fullName evidence="2">Uncharacterized protein</fullName>
    </submittedName>
</protein>
<keyword evidence="3" id="KW-1185">Reference proteome</keyword>
<evidence type="ECO:0000313" key="2">
    <source>
        <dbReference type="EMBL" id="KAG5514715.1"/>
    </source>
</evidence>
<dbReference type="EMBL" id="JACTNZ010000013">
    <property type="protein sequence ID" value="KAG5514715.1"/>
    <property type="molecule type" value="Genomic_DNA"/>
</dbReference>
<dbReference type="AlphaFoldDB" id="A0AAV6HPK5"/>
<proteinExistence type="predicted"/>
<accession>A0AAV6HPK5</accession>
<evidence type="ECO:0000313" key="3">
    <source>
        <dbReference type="Proteomes" id="UP000823749"/>
    </source>
</evidence>
<feature type="region of interest" description="Disordered" evidence="1">
    <location>
        <begin position="31"/>
        <end position="55"/>
    </location>
</feature>
<comment type="caution">
    <text evidence="2">The sequence shown here is derived from an EMBL/GenBank/DDBJ whole genome shotgun (WGS) entry which is preliminary data.</text>
</comment>
<organism evidence="2 3">
    <name type="scientific">Rhododendron griersonianum</name>
    <dbReference type="NCBI Taxonomy" id="479676"/>
    <lineage>
        <taxon>Eukaryota</taxon>
        <taxon>Viridiplantae</taxon>
        <taxon>Streptophyta</taxon>
        <taxon>Embryophyta</taxon>
        <taxon>Tracheophyta</taxon>
        <taxon>Spermatophyta</taxon>
        <taxon>Magnoliopsida</taxon>
        <taxon>eudicotyledons</taxon>
        <taxon>Gunneridae</taxon>
        <taxon>Pentapetalae</taxon>
        <taxon>asterids</taxon>
        <taxon>Ericales</taxon>
        <taxon>Ericaceae</taxon>
        <taxon>Ericoideae</taxon>
        <taxon>Rhodoreae</taxon>
        <taxon>Rhododendron</taxon>
    </lineage>
</organism>
<evidence type="ECO:0000256" key="1">
    <source>
        <dbReference type="SAM" id="MobiDB-lite"/>
    </source>
</evidence>
<reference evidence="2 3" key="1">
    <citation type="submission" date="2020-08" db="EMBL/GenBank/DDBJ databases">
        <title>Plant Genome Project.</title>
        <authorList>
            <person name="Zhang R.-G."/>
        </authorList>
    </citation>
    <scope>NUCLEOTIDE SEQUENCE [LARGE SCALE GENOMIC DNA]</scope>
    <source>
        <strain evidence="2">WSP0</strain>
        <tissue evidence="2">Leaf</tissue>
    </source>
</reference>